<dbReference type="AlphaFoldDB" id="A0A9P7Z9M8"/>
<protein>
    <submittedName>
        <fullName evidence="2">Uncharacterized protein</fullName>
    </submittedName>
</protein>
<comment type="caution">
    <text evidence="2">The sequence shown here is derived from an EMBL/GenBank/DDBJ whole genome shotgun (WGS) entry which is preliminary data.</text>
</comment>
<name>A0A9P7Z9M8_9HELO</name>
<feature type="compositionally biased region" description="Polar residues" evidence="1">
    <location>
        <begin position="1"/>
        <end position="22"/>
    </location>
</feature>
<gene>
    <name evidence="2" type="ORF">BJ878DRAFT_129584</name>
</gene>
<evidence type="ECO:0000313" key="2">
    <source>
        <dbReference type="EMBL" id="KAG9247852.1"/>
    </source>
</evidence>
<feature type="region of interest" description="Disordered" evidence="1">
    <location>
        <begin position="555"/>
        <end position="607"/>
    </location>
</feature>
<feature type="region of interest" description="Disordered" evidence="1">
    <location>
        <begin position="253"/>
        <end position="288"/>
    </location>
</feature>
<organism evidence="2 3">
    <name type="scientific">Calycina marina</name>
    <dbReference type="NCBI Taxonomy" id="1763456"/>
    <lineage>
        <taxon>Eukaryota</taxon>
        <taxon>Fungi</taxon>
        <taxon>Dikarya</taxon>
        <taxon>Ascomycota</taxon>
        <taxon>Pezizomycotina</taxon>
        <taxon>Leotiomycetes</taxon>
        <taxon>Helotiales</taxon>
        <taxon>Pezizellaceae</taxon>
        <taxon>Calycina</taxon>
    </lineage>
</organism>
<evidence type="ECO:0000256" key="1">
    <source>
        <dbReference type="SAM" id="MobiDB-lite"/>
    </source>
</evidence>
<accession>A0A9P7Z9M8</accession>
<feature type="region of interest" description="Disordered" evidence="1">
    <location>
        <begin position="185"/>
        <end position="224"/>
    </location>
</feature>
<dbReference type="Proteomes" id="UP000887226">
    <property type="component" value="Unassembled WGS sequence"/>
</dbReference>
<evidence type="ECO:0000313" key="3">
    <source>
        <dbReference type="Proteomes" id="UP000887226"/>
    </source>
</evidence>
<dbReference type="EMBL" id="MU253762">
    <property type="protein sequence ID" value="KAG9247852.1"/>
    <property type="molecule type" value="Genomic_DNA"/>
</dbReference>
<sequence length="647" mass="72162">MDSFQISPLENTSHNRNLNLGQGQDIPTLHRDPNRQYERIIVFLRYRNLCSVEDTLSKNNDRIRKAQAATTRALEAARNAPSSFITSSLKPRRIPQVLRSLFEIGAFAHNSGIRQAFADISDEQIMSLDPAIAHRLPVAPLGSPMGSFSATAIASAARLEKRKFDEMLDGEDDLAVEPVGYGITRFGREPDNSDLNEQRPRPARTHAMTMRQKPTSTSVIDLTQGDSNLVDRQLQKAKKRALRAERRKLDQPLLVRQSEVSEQDHKNSGQDSIPLRAGPTPPPMILTGPRVENRAFKTLPHGRLPRGQDEKSDLPFRTLNSLLRKMQSLLEDGLFYFVQKWKPDVLRRFGWEVPEQGELTTTAWWKAIQILDVPSEAVNFPQMNIDIKQTFERCTDIRHAAVHRLGISNERLRTNTMPAAMDILHGLKDVEREKVVRNLYNAFIGGEQGQPDLVAMQNLLGIEYEAPRPPRAPVPKPAWVPDSVAQIPQTTSAIGAKTMVVAPPAKRARLRRPLIDLTVDSIVDLTGDSDDEVSHSTNKSPVARLKSDLKVYAPNGGISRPRWSRERKRKAGKKRVADILSAPDVGPDSPAMSPVLATSPNPSHEPASEVLQQVKNTSAIAEGNQVDAVENEEDWDPMYKALLSALN</sequence>
<proteinExistence type="predicted"/>
<feature type="compositionally biased region" description="Basic and acidic residues" evidence="1">
    <location>
        <begin position="186"/>
        <end position="200"/>
    </location>
</feature>
<dbReference type="OrthoDB" id="5324651at2759"/>
<feature type="compositionally biased region" description="Basic residues" evidence="1">
    <location>
        <begin position="565"/>
        <end position="574"/>
    </location>
</feature>
<feature type="region of interest" description="Disordered" evidence="1">
    <location>
        <begin position="1"/>
        <end position="31"/>
    </location>
</feature>
<keyword evidence="3" id="KW-1185">Reference proteome</keyword>
<reference evidence="2" key="1">
    <citation type="journal article" date="2021" name="IMA Fungus">
        <title>Genomic characterization of three marine fungi, including Emericellopsis atlantica sp. nov. with signatures of a generalist lifestyle and marine biomass degradation.</title>
        <authorList>
            <person name="Hagestad O.C."/>
            <person name="Hou L."/>
            <person name="Andersen J.H."/>
            <person name="Hansen E.H."/>
            <person name="Altermark B."/>
            <person name="Li C."/>
            <person name="Kuhnert E."/>
            <person name="Cox R.J."/>
            <person name="Crous P.W."/>
            <person name="Spatafora J.W."/>
            <person name="Lail K."/>
            <person name="Amirebrahimi M."/>
            <person name="Lipzen A."/>
            <person name="Pangilinan J."/>
            <person name="Andreopoulos W."/>
            <person name="Hayes R.D."/>
            <person name="Ng V."/>
            <person name="Grigoriev I.V."/>
            <person name="Jackson S.A."/>
            <person name="Sutton T.D.S."/>
            <person name="Dobson A.D.W."/>
            <person name="Rama T."/>
        </authorList>
    </citation>
    <scope>NUCLEOTIDE SEQUENCE</scope>
    <source>
        <strain evidence="2">TRa3180A</strain>
    </source>
</reference>
<feature type="compositionally biased region" description="Polar residues" evidence="1">
    <location>
        <begin position="212"/>
        <end position="224"/>
    </location>
</feature>